<evidence type="ECO:0000313" key="2">
    <source>
        <dbReference type="EMBL" id="VEL10768.1"/>
    </source>
</evidence>
<feature type="transmembrane region" description="Helical" evidence="1">
    <location>
        <begin position="41"/>
        <end position="60"/>
    </location>
</feature>
<keyword evidence="1" id="KW-0812">Transmembrane</keyword>
<comment type="caution">
    <text evidence="2">The sequence shown here is derived from an EMBL/GenBank/DDBJ whole genome shotgun (WGS) entry which is preliminary data.</text>
</comment>
<evidence type="ECO:0000256" key="1">
    <source>
        <dbReference type="SAM" id="Phobius"/>
    </source>
</evidence>
<name>A0A448WFX6_9PLAT</name>
<keyword evidence="1" id="KW-1133">Transmembrane helix</keyword>
<proteinExistence type="predicted"/>
<gene>
    <name evidence="2" type="ORF">PXEA_LOCUS4208</name>
</gene>
<dbReference type="AlphaFoldDB" id="A0A448WFX6"/>
<dbReference type="EMBL" id="CAAALY010009888">
    <property type="protein sequence ID" value="VEL10768.1"/>
    <property type="molecule type" value="Genomic_DNA"/>
</dbReference>
<reference evidence="2" key="1">
    <citation type="submission" date="2018-11" db="EMBL/GenBank/DDBJ databases">
        <authorList>
            <consortium name="Pathogen Informatics"/>
        </authorList>
    </citation>
    <scope>NUCLEOTIDE SEQUENCE</scope>
</reference>
<keyword evidence="1" id="KW-0472">Membrane</keyword>
<organism evidence="2 3">
    <name type="scientific">Protopolystoma xenopodis</name>
    <dbReference type="NCBI Taxonomy" id="117903"/>
    <lineage>
        <taxon>Eukaryota</taxon>
        <taxon>Metazoa</taxon>
        <taxon>Spiralia</taxon>
        <taxon>Lophotrochozoa</taxon>
        <taxon>Platyhelminthes</taxon>
        <taxon>Monogenea</taxon>
        <taxon>Polyopisthocotylea</taxon>
        <taxon>Polystomatidea</taxon>
        <taxon>Polystomatidae</taxon>
        <taxon>Protopolystoma</taxon>
    </lineage>
</organism>
<evidence type="ECO:0000313" key="3">
    <source>
        <dbReference type="Proteomes" id="UP000784294"/>
    </source>
</evidence>
<sequence length="148" mass="16057">MLPGTRYLASADGDNHFPLPILCNLQALLTTLKSPLESIEITAFALLLVGLLSTFTSFTLTSNSRSTFSQPSLVLPASDSFTPNPPFSPIRILSSHRPCLGPHLHNPPLLWNCQLADPSPSLVLVQYLFANSATLILSRSLYTEPTVP</sequence>
<protein>
    <submittedName>
        <fullName evidence="2">Uncharacterized protein</fullName>
    </submittedName>
</protein>
<keyword evidence="3" id="KW-1185">Reference proteome</keyword>
<dbReference type="Proteomes" id="UP000784294">
    <property type="component" value="Unassembled WGS sequence"/>
</dbReference>
<accession>A0A448WFX6</accession>